<sequence length="128" mass="12939">SPPCNGQRSDTVTEPELTAPSASASVSEAPTSPCSVVVVVVTGGVATSPPETAVAPSLPLGSSRPATYVCTSDTAFRSGSGGAKLRRMSSSARGSQSRNTATAPATPRGQNSVRRLAPRTKPRDRSTA</sequence>
<feature type="compositionally biased region" description="Polar residues" evidence="1">
    <location>
        <begin position="1"/>
        <end position="12"/>
    </location>
</feature>
<dbReference type="EMBL" id="BNCO01000112">
    <property type="protein sequence ID" value="GIL68253.1"/>
    <property type="molecule type" value="Genomic_DNA"/>
</dbReference>
<evidence type="ECO:0000313" key="3">
    <source>
        <dbReference type="Proteomes" id="UP000747399"/>
    </source>
</evidence>
<dbReference type="AlphaFoldDB" id="A0A8J4FBN7"/>
<feature type="region of interest" description="Disordered" evidence="1">
    <location>
        <begin position="1"/>
        <end position="33"/>
    </location>
</feature>
<feature type="region of interest" description="Disordered" evidence="1">
    <location>
        <begin position="73"/>
        <end position="128"/>
    </location>
</feature>
<proteinExistence type="predicted"/>
<dbReference type="Proteomes" id="UP000747399">
    <property type="component" value="Unassembled WGS sequence"/>
</dbReference>
<feature type="region of interest" description="Disordered" evidence="1">
    <location>
        <begin position="46"/>
        <end position="65"/>
    </location>
</feature>
<organism evidence="2 3">
    <name type="scientific">Volvox africanus</name>
    <dbReference type="NCBI Taxonomy" id="51714"/>
    <lineage>
        <taxon>Eukaryota</taxon>
        <taxon>Viridiplantae</taxon>
        <taxon>Chlorophyta</taxon>
        <taxon>core chlorophytes</taxon>
        <taxon>Chlorophyceae</taxon>
        <taxon>CS clade</taxon>
        <taxon>Chlamydomonadales</taxon>
        <taxon>Volvocaceae</taxon>
        <taxon>Volvox</taxon>
    </lineage>
</organism>
<feature type="non-terminal residue" evidence="2">
    <location>
        <position position="1"/>
    </location>
</feature>
<protein>
    <submittedName>
        <fullName evidence="2">Uncharacterized protein</fullName>
    </submittedName>
</protein>
<accession>A0A8J4FBN7</accession>
<name>A0A8J4FBN7_9CHLO</name>
<reference evidence="2" key="1">
    <citation type="journal article" date="2021" name="Proc. Natl. Acad. Sci. U.S.A.">
        <title>Three genomes in the algal genus Volvox reveal the fate of a haploid sex-determining region after a transition to homothallism.</title>
        <authorList>
            <person name="Yamamoto K."/>
            <person name="Hamaji T."/>
            <person name="Kawai-Toyooka H."/>
            <person name="Matsuzaki R."/>
            <person name="Takahashi F."/>
            <person name="Nishimura Y."/>
            <person name="Kawachi M."/>
            <person name="Noguchi H."/>
            <person name="Minakuchi Y."/>
            <person name="Umen J.G."/>
            <person name="Toyoda A."/>
            <person name="Nozaki H."/>
        </authorList>
    </citation>
    <scope>NUCLEOTIDE SEQUENCE</scope>
    <source>
        <strain evidence="2">NIES-3780</strain>
    </source>
</reference>
<feature type="compositionally biased region" description="Low complexity" evidence="1">
    <location>
        <begin position="19"/>
        <end position="33"/>
    </location>
</feature>
<comment type="caution">
    <text evidence="2">The sequence shown here is derived from an EMBL/GenBank/DDBJ whole genome shotgun (WGS) entry which is preliminary data.</text>
</comment>
<evidence type="ECO:0000313" key="2">
    <source>
        <dbReference type="EMBL" id="GIL68253.1"/>
    </source>
</evidence>
<keyword evidence="3" id="KW-1185">Reference proteome</keyword>
<feature type="compositionally biased region" description="Polar residues" evidence="1">
    <location>
        <begin position="88"/>
        <end position="113"/>
    </location>
</feature>
<gene>
    <name evidence="2" type="ORF">Vafri_21504</name>
</gene>
<evidence type="ECO:0000256" key="1">
    <source>
        <dbReference type="SAM" id="MobiDB-lite"/>
    </source>
</evidence>